<keyword evidence="3" id="KW-0238">DNA-binding</keyword>
<dbReference type="PANTHER" id="PTHR30349">
    <property type="entry name" value="PHAGE INTEGRASE-RELATED"/>
    <property type="match status" value="1"/>
</dbReference>
<name>A0ABS3HCZ5_9ENTE</name>
<feature type="domain" description="Tyr recombinase" evidence="5">
    <location>
        <begin position="168"/>
        <end position="362"/>
    </location>
</feature>
<evidence type="ECO:0000313" key="6">
    <source>
        <dbReference type="EMBL" id="MBO0451325.1"/>
    </source>
</evidence>
<dbReference type="InterPro" id="IPR002104">
    <property type="entry name" value="Integrase_catalytic"/>
</dbReference>
<evidence type="ECO:0000259" key="5">
    <source>
        <dbReference type="PROSITE" id="PS51898"/>
    </source>
</evidence>
<evidence type="ECO:0000256" key="2">
    <source>
        <dbReference type="ARBA" id="ARBA00022908"/>
    </source>
</evidence>
<evidence type="ECO:0000313" key="7">
    <source>
        <dbReference type="Proteomes" id="UP000664495"/>
    </source>
</evidence>
<dbReference type="SUPFAM" id="SSF56349">
    <property type="entry name" value="DNA breaking-rejoining enzymes"/>
    <property type="match status" value="1"/>
</dbReference>
<dbReference type="CDD" id="cd01189">
    <property type="entry name" value="INT_ICEBs1_C_like"/>
    <property type="match status" value="1"/>
</dbReference>
<sequence>MRRGENIYKRKDGRWEGRYKKGYTANRKIKYGYIYGRTFNDVRTKLYSMKAYYLTQQELYGDACIPLEEWGKTWLKDIQQEVKPATYSSYDYKLKKYVFPYIGETYLNELTEETGKHLIQLWRTKGLEVSTMQVILRITVQCLTAAKQRGYLKEHPFLSLKLPKKPKKTIRSLNKQEQRKLEKVALAEKNQTGIPTYLALHTGLRIGEIAALRWNDIDFERNMITVNQTYQRIALGIGEQKTQLLIGSTKTESGTRSIPMSQSLRKQLLKHHRQANGTFVFSTKNHPMEPRLLTYHFHRIRKKCGLEEIHFHQLRHTFATRCLEAQSDILSVSALLGHNSTKLTLDTYADSMTEQRLEVIYRMEAAMC</sequence>
<organism evidence="6 7">
    <name type="scientific">Candidatus Enterococcus murrayae</name>
    <dbReference type="NCBI Taxonomy" id="2815321"/>
    <lineage>
        <taxon>Bacteria</taxon>
        <taxon>Bacillati</taxon>
        <taxon>Bacillota</taxon>
        <taxon>Bacilli</taxon>
        <taxon>Lactobacillales</taxon>
        <taxon>Enterococcaceae</taxon>
        <taxon>Enterococcus</taxon>
    </lineage>
</organism>
<reference evidence="6 7" key="1">
    <citation type="submission" date="2021-03" db="EMBL/GenBank/DDBJ databases">
        <title>Enterococcal diversity collection.</title>
        <authorList>
            <person name="Gilmore M.S."/>
            <person name="Schwartzman J."/>
            <person name="Van Tyne D."/>
            <person name="Martin M."/>
            <person name="Earl A.M."/>
            <person name="Manson A.L."/>
            <person name="Straub T."/>
            <person name="Salamzade R."/>
            <person name="Saavedra J."/>
            <person name="Lebreton F."/>
            <person name="Prichula J."/>
            <person name="Schaufler K."/>
            <person name="Gaca A."/>
            <person name="Sgardioli B."/>
            <person name="Wagenaar J."/>
            <person name="Strong T."/>
        </authorList>
    </citation>
    <scope>NUCLEOTIDE SEQUENCE [LARGE SCALE GENOMIC DNA]</scope>
    <source>
        <strain evidence="6 7">MJM16</strain>
    </source>
</reference>
<dbReference type="InterPro" id="IPR004107">
    <property type="entry name" value="Integrase_SAM-like_N"/>
</dbReference>
<comment type="similarity">
    <text evidence="1">Belongs to the 'phage' integrase family.</text>
</comment>
<dbReference type="Pfam" id="PF00589">
    <property type="entry name" value="Phage_integrase"/>
    <property type="match status" value="1"/>
</dbReference>
<dbReference type="InterPro" id="IPR013762">
    <property type="entry name" value="Integrase-like_cat_sf"/>
</dbReference>
<dbReference type="InterPro" id="IPR050090">
    <property type="entry name" value="Tyrosine_recombinase_XerCD"/>
</dbReference>
<dbReference type="InterPro" id="IPR010998">
    <property type="entry name" value="Integrase_recombinase_N"/>
</dbReference>
<dbReference type="EMBL" id="JAFLVR010000008">
    <property type="protein sequence ID" value="MBO0451325.1"/>
    <property type="molecule type" value="Genomic_DNA"/>
</dbReference>
<dbReference type="Gene3D" id="1.10.150.130">
    <property type="match status" value="1"/>
</dbReference>
<keyword evidence="2" id="KW-0229">DNA integration</keyword>
<dbReference type="Proteomes" id="UP000664495">
    <property type="component" value="Unassembled WGS sequence"/>
</dbReference>
<evidence type="ECO:0000256" key="3">
    <source>
        <dbReference type="ARBA" id="ARBA00023125"/>
    </source>
</evidence>
<keyword evidence="7" id="KW-1185">Reference proteome</keyword>
<dbReference type="PROSITE" id="PS51898">
    <property type="entry name" value="TYR_RECOMBINASE"/>
    <property type="match status" value="1"/>
</dbReference>
<dbReference type="PANTHER" id="PTHR30349:SF64">
    <property type="entry name" value="PROPHAGE INTEGRASE INTD-RELATED"/>
    <property type="match status" value="1"/>
</dbReference>
<comment type="caution">
    <text evidence="6">The sequence shown here is derived from an EMBL/GenBank/DDBJ whole genome shotgun (WGS) entry which is preliminary data.</text>
</comment>
<gene>
    <name evidence="6" type="ORF">JZO85_03540</name>
</gene>
<dbReference type="Pfam" id="PF14659">
    <property type="entry name" value="Phage_int_SAM_3"/>
    <property type="match status" value="1"/>
</dbReference>
<dbReference type="RefSeq" id="WP_207107268.1">
    <property type="nucleotide sequence ID" value="NZ_JAFLVR010000008.1"/>
</dbReference>
<protein>
    <submittedName>
        <fullName evidence="6">Site-specific integrase</fullName>
    </submittedName>
</protein>
<keyword evidence="4" id="KW-0233">DNA recombination</keyword>
<proteinExistence type="inferred from homology"/>
<dbReference type="Gene3D" id="1.10.443.10">
    <property type="entry name" value="Intergrase catalytic core"/>
    <property type="match status" value="1"/>
</dbReference>
<evidence type="ECO:0000256" key="4">
    <source>
        <dbReference type="ARBA" id="ARBA00023172"/>
    </source>
</evidence>
<evidence type="ECO:0000256" key="1">
    <source>
        <dbReference type="ARBA" id="ARBA00008857"/>
    </source>
</evidence>
<dbReference type="InterPro" id="IPR011010">
    <property type="entry name" value="DNA_brk_join_enz"/>
</dbReference>
<accession>A0ABS3HCZ5</accession>